<name>A0A7L9J072_9MICO</name>
<organism evidence="2 3">
    <name type="scientific">Janibacter indicus</name>
    <dbReference type="NCBI Taxonomy" id="857417"/>
    <lineage>
        <taxon>Bacteria</taxon>
        <taxon>Bacillati</taxon>
        <taxon>Actinomycetota</taxon>
        <taxon>Actinomycetes</taxon>
        <taxon>Micrococcales</taxon>
        <taxon>Intrasporangiaceae</taxon>
        <taxon>Janibacter</taxon>
    </lineage>
</organism>
<dbReference type="AlphaFoldDB" id="A0A7L9J072"/>
<gene>
    <name evidence="2" type="ORF">IGS73_14940</name>
</gene>
<dbReference type="EMBL" id="CP062789">
    <property type="protein sequence ID" value="QOK22365.1"/>
    <property type="molecule type" value="Genomic_DNA"/>
</dbReference>
<proteinExistence type="predicted"/>
<evidence type="ECO:0000256" key="1">
    <source>
        <dbReference type="SAM" id="MobiDB-lite"/>
    </source>
</evidence>
<protein>
    <submittedName>
        <fullName evidence="2">Pilus assembly protein</fullName>
    </submittedName>
</protein>
<accession>A0A7L9J072</accession>
<dbReference type="RefSeq" id="WP_192910878.1">
    <property type="nucleotide sequence ID" value="NZ_CP062789.1"/>
</dbReference>
<reference evidence="2 3" key="1">
    <citation type="submission" date="2020-10" db="EMBL/GenBank/DDBJ databases">
        <title>Janibacter indicus TT2 genome sequence.</title>
        <authorList>
            <person name="Lee K."/>
            <person name="Ganzorig M."/>
        </authorList>
    </citation>
    <scope>NUCLEOTIDE SEQUENCE [LARGE SCALE GENOMIC DNA]</scope>
    <source>
        <strain evidence="2 3">TT2</strain>
    </source>
</reference>
<dbReference type="Proteomes" id="UP000593998">
    <property type="component" value="Chromosome"/>
</dbReference>
<feature type="region of interest" description="Disordered" evidence="1">
    <location>
        <begin position="37"/>
        <end position="69"/>
    </location>
</feature>
<sequence>MSIWTLTFAVTAILLVGIAVDFGGRVAAQQQAADAARQSARAGGQPIDRAAAMQGRGGSTTPEQAAEAARTHLAGYEDVTGTVSVVDPTTIEVTTHANHETTFLRLIGITQLTATSSATSRVVTVQEGTEQ</sequence>
<evidence type="ECO:0000313" key="2">
    <source>
        <dbReference type="EMBL" id="QOK22365.1"/>
    </source>
</evidence>
<evidence type="ECO:0000313" key="3">
    <source>
        <dbReference type="Proteomes" id="UP000593998"/>
    </source>
</evidence>